<evidence type="ECO:0000313" key="6">
    <source>
        <dbReference type="Proteomes" id="UP000287352"/>
    </source>
</evidence>
<feature type="binding site" evidence="1">
    <location>
        <position position="10"/>
    </location>
    <ligand>
        <name>Zn(2+)</name>
        <dbReference type="ChEBI" id="CHEBI:29105"/>
    </ligand>
</feature>
<name>A0A401ZV12_9CHLR</name>
<feature type="binding site" evidence="2">
    <location>
        <position position="189"/>
    </location>
    <ligand>
        <name>S-adenosyl-L-methionine</name>
        <dbReference type="ChEBI" id="CHEBI:59789"/>
    </ligand>
</feature>
<dbReference type="GO" id="GO:0046872">
    <property type="term" value="F:metal ion binding"/>
    <property type="evidence" value="ECO:0007669"/>
    <property type="project" value="UniProtKB-KW"/>
</dbReference>
<dbReference type="InterPro" id="IPR029063">
    <property type="entry name" value="SAM-dependent_MTases_sf"/>
</dbReference>
<evidence type="ECO:0000313" key="5">
    <source>
        <dbReference type="EMBL" id="GCE10723.1"/>
    </source>
</evidence>
<dbReference type="PIRSF" id="PIRSF018249">
    <property type="entry name" value="MyrA_prd"/>
    <property type="match status" value="1"/>
</dbReference>
<organism evidence="5 6">
    <name type="scientific">Tengunoibacter tsumagoiensis</name>
    <dbReference type="NCBI Taxonomy" id="2014871"/>
    <lineage>
        <taxon>Bacteria</taxon>
        <taxon>Bacillati</taxon>
        <taxon>Chloroflexota</taxon>
        <taxon>Ktedonobacteria</taxon>
        <taxon>Ktedonobacterales</taxon>
        <taxon>Dictyobacteraceae</taxon>
        <taxon>Tengunoibacter</taxon>
    </lineage>
</organism>
<dbReference type="GO" id="GO:0008168">
    <property type="term" value="F:methyltransferase activity"/>
    <property type="evidence" value="ECO:0007669"/>
    <property type="project" value="UniProtKB-KW"/>
</dbReference>
<evidence type="ECO:0000259" key="4">
    <source>
        <dbReference type="Pfam" id="PF21302"/>
    </source>
</evidence>
<dbReference type="OrthoDB" id="5522265at2"/>
<dbReference type="InterPro" id="IPR025714">
    <property type="entry name" value="Methyltranfer_dom"/>
</dbReference>
<keyword evidence="5" id="KW-0489">Methyltransferase</keyword>
<sequence>MLELLLCPICQQPLQRQERALVCEKAHNFDLAKEGYVNLLHKKQPGDTREMVQARRTFFEHGFYQPLSDLINQLVIQYLTSDGSQPITILDAGCGEGYYLGRLHAFLAEQRGQTVQGLGIDISKEAIRLAAKRYTSDFFLVANLKERLNLSDGSLQVILNIFAPRNVSEYTRILEVNGLLLIIIPGPEHLLQLRERLHLLTIEENKQANVLAQFAAHFALVKSEQISYPLTLQSEEIRQVVMMTPNYWHLSAETKQAMEELEKIETKAEFIGLVLQKKGA</sequence>
<dbReference type="CDD" id="cd02440">
    <property type="entry name" value="AdoMet_MTases"/>
    <property type="match status" value="1"/>
</dbReference>
<dbReference type="Pfam" id="PF21302">
    <property type="entry name" value="Zn_ribbon_RlmA"/>
    <property type="match status" value="1"/>
</dbReference>
<gene>
    <name evidence="5" type="primary">rrmA</name>
    <name evidence="5" type="ORF">KTT_05820</name>
</gene>
<keyword evidence="1" id="KW-0862">Zinc</keyword>
<feature type="domain" description="23S rRNA (guanine(745)-N(1))-methyltransferase N-terminal" evidence="4">
    <location>
        <begin position="6"/>
        <end position="40"/>
    </location>
</feature>
<dbReference type="GO" id="GO:0032259">
    <property type="term" value="P:methylation"/>
    <property type="evidence" value="ECO:0007669"/>
    <property type="project" value="UniProtKB-KW"/>
</dbReference>
<dbReference type="AlphaFoldDB" id="A0A401ZV12"/>
<dbReference type="SUPFAM" id="SSF53335">
    <property type="entry name" value="S-adenosyl-L-methionine-dependent methyltransferases"/>
    <property type="match status" value="1"/>
</dbReference>
<feature type="domain" description="Methyltransferase" evidence="3">
    <location>
        <begin position="87"/>
        <end position="145"/>
    </location>
</feature>
<evidence type="ECO:0000256" key="1">
    <source>
        <dbReference type="PIRSR" id="PIRSR018249-1"/>
    </source>
</evidence>
<feature type="binding site" evidence="1">
    <location>
        <position position="23"/>
    </location>
    <ligand>
        <name>Zn(2+)</name>
        <dbReference type="ChEBI" id="CHEBI:29105"/>
    </ligand>
</feature>
<dbReference type="EMBL" id="BIFR01000001">
    <property type="protein sequence ID" value="GCE10723.1"/>
    <property type="molecule type" value="Genomic_DNA"/>
</dbReference>
<reference evidence="6" key="1">
    <citation type="submission" date="2018-12" db="EMBL/GenBank/DDBJ databases">
        <title>Tengunoibacter tsumagoiensis gen. nov., sp. nov., Dictyobacter kobayashii sp. nov., D. alpinus sp. nov., and D. joshuensis sp. nov. and description of Dictyobacteraceae fam. nov. within the order Ktedonobacterales isolated from Tengu-no-mugimeshi.</title>
        <authorList>
            <person name="Wang C.M."/>
            <person name="Zheng Y."/>
            <person name="Sakai Y."/>
            <person name="Toyoda A."/>
            <person name="Minakuchi Y."/>
            <person name="Abe K."/>
            <person name="Yokota A."/>
            <person name="Yabe S."/>
        </authorList>
    </citation>
    <scope>NUCLEOTIDE SEQUENCE [LARGE SCALE GENOMIC DNA]</scope>
    <source>
        <strain evidence="6">Uno3</strain>
    </source>
</reference>
<feature type="binding site" evidence="2">
    <location>
        <position position="64"/>
    </location>
    <ligand>
        <name>S-adenosyl-L-methionine</name>
        <dbReference type="ChEBI" id="CHEBI:59789"/>
    </ligand>
</feature>
<keyword evidence="1" id="KW-0479">Metal-binding</keyword>
<keyword evidence="6" id="KW-1185">Reference proteome</keyword>
<dbReference type="Proteomes" id="UP000287352">
    <property type="component" value="Unassembled WGS sequence"/>
</dbReference>
<feature type="binding site" evidence="2">
    <location>
        <begin position="96"/>
        <end position="97"/>
    </location>
    <ligand>
        <name>S-adenosyl-L-methionine</name>
        <dbReference type="ChEBI" id="CHEBI:59789"/>
    </ligand>
</feature>
<dbReference type="Pfam" id="PF13847">
    <property type="entry name" value="Methyltransf_31"/>
    <property type="match status" value="1"/>
</dbReference>
<dbReference type="RefSeq" id="WP_126578302.1">
    <property type="nucleotide sequence ID" value="NZ_BIFR01000001.1"/>
</dbReference>
<accession>A0A401ZV12</accession>
<protein>
    <submittedName>
        <fullName evidence="5">23S rRNA (Guanine(745)-N(1))-methyltransferase</fullName>
    </submittedName>
</protein>
<dbReference type="InterPro" id="IPR016718">
    <property type="entry name" value="rRNA_m1G-MeTrfase_A_prd"/>
</dbReference>
<dbReference type="InterPro" id="IPR048647">
    <property type="entry name" value="RlmA_N"/>
</dbReference>
<proteinExistence type="predicted"/>
<evidence type="ECO:0000256" key="2">
    <source>
        <dbReference type="PIRSR" id="PIRSR018249-2"/>
    </source>
</evidence>
<keyword evidence="2" id="KW-0949">S-adenosyl-L-methionine</keyword>
<evidence type="ECO:0000259" key="3">
    <source>
        <dbReference type="Pfam" id="PF13847"/>
    </source>
</evidence>
<feature type="binding site" evidence="1">
    <location>
        <position position="7"/>
    </location>
    <ligand>
        <name>Zn(2+)</name>
        <dbReference type="ChEBI" id="CHEBI:29105"/>
    </ligand>
</feature>
<comment type="caution">
    <text evidence="5">The sequence shown here is derived from an EMBL/GenBank/DDBJ whole genome shotgun (WGS) entry which is preliminary data.</text>
</comment>
<keyword evidence="5" id="KW-0808">Transferase</keyword>
<dbReference type="Gene3D" id="3.40.50.150">
    <property type="entry name" value="Vaccinia Virus protein VP39"/>
    <property type="match status" value="1"/>
</dbReference>
<feature type="binding site" evidence="1">
    <location>
        <position position="27"/>
    </location>
    <ligand>
        <name>Zn(2+)</name>
        <dbReference type="ChEBI" id="CHEBI:29105"/>
    </ligand>
</feature>